<proteinExistence type="predicted"/>
<dbReference type="Proteomes" id="UP000051952">
    <property type="component" value="Unassembled WGS sequence"/>
</dbReference>
<dbReference type="EMBL" id="CYKH01001528">
    <property type="protein sequence ID" value="CUG87491.1"/>
    <property type="molecule type" value="Genomic_DNA"/>
</dbReference>
<accession>A0A0S4JB54</accession>
<reference evidence="3" key="1">
    <citation type="submission" date="2015-09" db="EMBL/GenBank/DDBJ databases">
        <authorList>
            <consortium name="Pathogen Informatics"/>
        </authorList>
    </citation>
    <scope>NUCLEOTIDE SEQUENCE [LARGE SCALE GENOMIC DNA]</scope>
    <source>
        <strain evidence="3">Lake Konstanz</strain>
    </source>
</reference>
<evidence type="ECO:0000313" key="3">
    <source>
        <dbReference type="Proteomes" id="UP000051952"/>
    </source>
</evidence>
<feature type="transmembrane region" description="Helical" evidence="1">
    <location>
        <begin position="31"/>
        <end position="52"/>
    </location>
</feature>
<evidence type="ECO:0000256" key="1">
    <source>
        <dbReference type="SAM" id="Phobius"/>
    </source>
</evidence>
<dbReference type="AlphaFoldDB" id="A0A0S4JB54"/>
<keyword evidence="1" id="KW-0812">Transmembrane</keyword>
<feature type="transmembrane region" description="Helical" evidence="1">
    <location>
        <begin position="64"/>
        <end position="86"/>
    </location>
</feature>
<organism evidence="2 3">
    <name type="scientific">Bodo saltans</name>
    <name type="common">Flagellated protozoan</name>
    <dbReference type="NCBI Taxonomy" id="75058"/>
    <lineage>
        <taxon>Eukaryota</taxon>
        <taxon>Discoba</taxon>
        <taxon>Euglenozoa</taxon>
        <taxon>Kinetoplastea</taxon>
        <taxon>Metakinetoplastina</taxon>
        <taxon>Eubodonida</taxon>
        <taxon>Bodonidae</taxon>
        <taxon>Bodo</taxon>
    </lineage>
</organism>
<protein>
    <submittedName>
        <fullName evidence="2">Membrane-associated protein, putative</fullName>
    </submittedName>
</protein>
<keyword evidence="1" id="KW-0472">Membrane</keyword>
<evidence type="ECO:0000313" key="2">
    <source>
        <dbReference type="EMBL" id="CUG87491.1"/>
    </source>
</evidence>
<sequence>MGSDPCARALFESTKHFQQQHAWLLLLEYRFVWYGAVDALALAVLACFGIVSGLSPSNLMVCEIFAVVAVVILMFQLTLVLVLRPYTTTFGHYYTVTVLLLTALSVMAQLVFVFSTAQLDSWLLQGSAICNVATVGVGLTKTLTDLVQLGRAVARRVGCRDGRSKPIEALVELPVTRENVTEHVQIAESDDGLELLDLHWMPLDGTDLVDAVGSDILAIGADRADMTSYDLLSMFTDSSGHLFDVDFDSIIKDGEECE</sequence>
<feature type="transmembrane region" description="Helical" evidence="1">
    <location>
        <begin position="92"/>
        <end position="114"/>
    </location>
</feature>
<keyword evidence="3" id="KW-1185">Reference proteome</keyword>
<gene>
    <name evidence="2" type="ORF">BSAL_10390</name>
</gene>
<keyword evidence="1" id="KW-1133">Transmembrane helix</keyword>
<name>A0A0S4JB54_BODSA</name>
<dbReference type="VEuPathDB" id="TriTrypDB:BSAL_10390"/>